<evidence type="ECO:0000256" key="6">
    <source>
        <dbReference type="RuleBase" id="RU004466"/>
    </source>
</evidence>
<dbReference type="InterPro" id="IPR033749">
    <property type="entry name" value="Polyprenyl_synt_CS"/>
</dbReference>
<dbReference type="SUPFAM" id="SSF48576">
    <property type="entry name" value="Terpenoid synthases"/>
    <property type="match status" value="1"/>
</dbReference>
<keyword evidence="4" id="KW-0479">Metal-binding</keyword>
<gene>
    <name evidence="7" type="ORF">GCM10011386_15940</name>
</gene>
<name>A0ABQ1LH75_9SPHI</name>
<sequence length="325" mass="36017">MTGDTSTWQQYINRGLAELDIPSVPAMLYEPIRYMLTLGGKRIRPLLTLMAADLFSIPDIRQAVPAALAVELFHNFSLVHDDIMDQAPLRRGKQTVHEKWNANVAILSGDNLLIMAYQQLAKCPADKLPAILETFNTVATQVCEGQQLDMDFEASSTVSIADYLHMIQLKTSVLLGGALKIGAILGNASEPDAEHIYDFGVNVGIAFQLQDDLLDVYGDPEQFGKQRGGDILANKKTYLLLSALDAADVETRSILHKWMETHDQPEKKINEITAAYNDLGIRQTTESAKQSYATQAYTALDKISCGKNRKIPLQTMAQYLLDRST</sequence>
<dbReference type="Pfam" id="PF00348">
    <property type="entry name" value="polyprenyl_synt"/>
    <property type="match status" value="1"/>
</dbReference>
<comment type="caution">
    <text evidence="7">The sequence shown here is derived from an EMBL/GenBank/DDBJ whole genome shotgun (WGS) entry which is preliminary data.</text>
</comment>
<evidence type="ECO:0000256" key="5">
    <source>
        <dbReference type="ARBA" id="ARBA00022842"/>
    </source>
</evidence>
<evidence type="ECO:0000256" key="3">
    <source>
        <dbReference type="ARBA" id="ARBA00022679"/>
    </source>
</evidence>
<dbReference type="RefSeq" id="WP_188749292.1">
    <property type="nucleotide sequence ID" value="NZ_BMIK01000003.1"/>
</dbReference>
<dbReference type="PANTHER" id="PTHR12001:SF85">
    <property type="entry name" value="SHORT CHAIN ISOPRENYL DIPHOSPHATE SYNTHASE"/>
    <property type="match status" value="1"/>
</dbReference>
<comment type="similarity">
    <text evidence="2 6">Belongs to the FPP/GGPP synthase family.</text>
</comment>
<keyword evidence="3 6" id="KW-0808">Transferase</keyword>
<organism evidence="7 8">
    <name type="scientific">Parapedobacter defluvii</name>
    <dbReference type="NCBI Taxonomy" id="2045106"/>
    <lineage>
        <taxon>Bacteria</taxon>
        <taxon>Pseudomonadati</taxon>
        <taxon>Bacteroidota</taxon>
        <taxon>Sphingobacteriia</taxon>
        <taxon>Sphingobacteriales</taxon>
        <taxon>Sphingobacteriaceae</taxon>
        <taxon>Parapedobacter</taxon>
    </lineage>
</organism>
<evidence type="ECO:0000313" key="7">
    <source>
        <dbReference type="EMBL" id="GGC24775.1"/>
    </source>
</evidence>
<dbReference type="CDD" id="cd00685">
    <property type="entry name" value="Trans_IPPS_HT"/>
    <property type="match status" value="1"/>
</dbReference>
<dbReference type="InterPro" id="IPR000092">
    <property type="entry name" value="Polyprenyl_synt"/>
</dbReference>
<dbReference type="Proteomes" id="UP000597338">
    <property type="component" value="Unassembled WGS sequence"/>
</dbReference>
<evidence type="ECO:0000256" key="1">
    <source>
        <dbReference type="ARBA" id="ARBA00001946"/>
    </source>
</evidence>
<dbReference type="SFLD" id="SFLDG01017">
    <property type="entry name" value="Polyprenyl_Transferase_Like"/>
    <property type="match status" value="1"/>
</dbReference>
<evidence type="ECO:0000256" key="2">
    <source>
        <dbReference type="ARBA" id="ARBA00006706"/>
    </source>
</evidence>
<accession>A0ABQ1LH75</accession>
<comment type="cofactor">
    <cofactor evidence="1">
        <name>Mg(2+)</name>
        <dbReference type="ChEBI" id="CHEBI:18420"/>
    </cofactor>
</comment>
<dbReference type="SFLD" id="SFLDS00005">
    <property type="entry name" value="Isoprenoid_Synthase_Type_I"/>
    <property type="match status" value="1"/>
</dbReference>
<keyword evidence="5" id="KW-0460">Magnesium</keyword>
<dbReference type="PANTHER" id="PTHR12001">
    <property type="entry name" value="GERANYLGERANYL PYROPHOSPHATE SYNTHASE"/>
    <property type="match status" value="1"/>
</dbReference>
<dbReference type="InterPro" id="IPR008949">
    <property type="entry name" value="Isoprenoid_synthase_dom_sf"/>
</dbReference>
<dbReference type="EMBL" id="BMIK01000003">
    <property type="protein sequence ID" value="GGC24775.1"/>
    <property type="molecule type" value="Genomic_DNA"/>
</dbReference>
<evidence type="ECO:0000256" key="4">
    <source>
        <dbReference type="ARBA" id="ARBA00022723"/>
    </source>
</evidence>
<keyword evidence="8" id="KW-1185">Reference proteome</keyword>
<dbReference type="PROSITE" id="PS00444">
    <property type="entry name" value="POLYPRENYL_SYNTHASE_2"/>
    <property type="match status" value="1"/>
</dbReference>
<proteinExistence type="inferred from homology"/>
<reference evidence="8" key="1">
    <citation type="journal article" date="2019" name="Int. J. Syst. Evol. Microbiol.">
        <title>The Global Catalogue of Microorganisms (GCM) 10K type strain sequencing project: providing services to taxonomists for standard genome sequencing and annotation.</title>
        <authorList>
            <consortium name="The Broad Institute Genomics Platform"/>
            <consortium name="The Broad Institute Genome Sequencing Center for Infectious Disease"/>
            <person name="Wu L."/>
            <person name="Ma J."/>
        </authorList>
    </citation>
    <scope>NUCLEOTIDE SEQUENCE [LARGE SCALE GENOMIC DNA]</scope>
    <source>
        <strain evidence="8">CGMCC 1.15342</strain>
    </source>
</reference>
<dbReference type="Gene3D" id="1.10.600.10">
    <property type="entry name" value="Farnesyl Diphosphate Synthase"/>
    <property type="match status" value="1"/>
</dbReference>
<protein>
    <submittedName>
        <fullName evidence="7">Isoprenyl synthetase</fullName>
    </submittedName>
</protein>
<dbReference type="PROSITE" id="PS00723">
    <property type="entry name" value="POLYPRENYL_SYNTHASE_1"/>
    <property type="match status" value="1"/>
</dbReference>
<evidence type="ECO:0000313" key="8">
    <source>
        <dbReference type="Proteomes" id="UP000597338"/>
    </source>
</evidence>